<feature type="compositionally biased region" description="Basic and acidic residues" evidence="4">
    <location>
        <begin position="744"/>
        <end position="754"/>
    </location>
</feature>
<evidence type="ECO:0000256" key="4">
    <source>
        <dbReference type="SAM" id="MobiDB-lite"/>
    </source>
</evidence>
<feature type="region of interest" description="Disordered" evidence="4">
    <location>
        <begin position="474"/>
        <end position="512"/>
    </location>
</feature>
<name>V9D0P3_9EURO</name>
<feature type="compositionally biased region" description="Polar residues" evidence="4">
    <location>
        <begin position="312"/>
        <end position="324"/>
    </location>
</feature>
<accession>V9D0P3</accession>
<dbReference type="HOGENOM" id="CLU_004905_0_1_1"/>
<evidence type="ECO:0000313" key="6">
    <source>
        <dbReference type="Proteomes" id="UP000030678"/>
    </source>
</evidence>
<evidence type="ECO:0000256" key="2">
    <source>
        <dbReference type="ARBA" id="ARBA00022803"/>
    </source>
</evidence>
<dbReference type="RefSeq" id="XP_008731896.1">
    <property type="nucleotide sequence ID" value="XM_008733674.1"/>
</dbReference>
<dbReference type="PROSITE" id="PS50005">
    <property type="entry name" value="TPR"/>
    <property type="match status" value="1"/>
</dbReference>
<evidence type="ECO:0000313" key="5">
    <source>
        <dbReference type="EMBL" id="ETI19537.1"/>
    </source>
</evidence>
<feature type="compositionally biased region" description="Low complexity" evidence="4">
    <location>
        <begin position="301"/>
        <end position="311"/>
    </location>
</feature>
<keyword evidence="1" id="KW-0677">Repeat</keyword>
<sequence>MEHLFPYPKMGTSFLEVLHDTLTRKLLGFDATHAEPTPFISGVTSRLKFVLSDATQQLSILKIGYTALEAFLQANCTGPPLDFDPEEVIFPETYRRGEGVAVLREGLFQHLSVDGCRPYALTPHIELFWLAKVIMSTTTLAEAGFNGRRARMRVNFWHQKLLSEESPSLRDVIYSDAGVLEQQLSARLAFGGSAAEEHYVEFMVERAVIQTYYGDDALARTDLARAASTRDFHFVLTGALGKRTKFQENDTSQLVVLAKSRDHEPEPYSSRKNSKAESHGLADAETASSSLSLPLPQRTMTPISISTSTSTKNQQEPTSPQGNRPIQPENVLLNDDTLLERIHFKTTAEPSASSPLSPSVSVDTMTHVASSQSSLPPELAALDPADQPLLFPMDSAILLATASSITNTSPEDGLVREETLPYATRVLDGGSSNWQVYTQALLVRSRIEGYRARTAERGLLQLQALVDQVIAETSQSVPPSKAESSESNESNDTTSTTASTGTSTFLPKPKPSESASVAERLKYIYQLSPPLRWELEAELAQRWTSMGGLKTALEIYTRLQMHAEVALCLAATDQEAKAVELLKNLLFTDDNSNSSTTTTTAAQETVAPGKEKLRSPPPADAPRLLCILGDIVSQPDYYALSWTVSSSRYARAQRSLGRYFLTKQRDYQRAAEAYRLALRISRLDRASWFSLGCIQLELEEWTSAVESFTRCVQLEDQDAESWSNLAVALLSLPKPVAEEKVAFAPPTEKDKNQDQDQNQTDRALSPERKVDPYRHVRDALRALRRAATLKRDDPRIWDNYLTVAASIPPSAGTPWAEIIQAMSRVIELRGKKEGESCIDLGILKVLTEYVIENWKYPSPDGDGDGEEAEKAERPEAEGAEKAEQPQAEAGVEHKTTGDEKNPPAAPERPEPASEPASASASAPASASASTTQPPNFKLPYTPRSFLHLIDKQVTPLATSSPNLYTLLSRISQWRNRPHQSLMQAEKAWLATLNPTSSSAPAATAADQDFTNISASQWTEIVDKTIWMMRRYADLGPKQRERTGGEVEGKWRFKARSAARRVLGRAKTWEESGEEGALRLRRAMEEV</sequence>
<dbReference type="Proteomes" id="UP000030678">
    <property type="component" value="Unassembled WGS sequence"/>
</dbReference>
<feature type="compositionally biased region" description="Basic and acidic residues" evidence="4">
    <location>
        <begin position="868"/>
        <end position="883"/>
    </location>
</feature>
<feature type="compositionally biased region" description="Basic and acidic residues" evidence="4">
    <location>
        <begin position="890"/>
        <end position="911"/>
    </location>
</feature>
<dbReference type="InterPro" id="IPR019734">
    <property type="entry name" value="TPR_rpt"/>
</dbReference>
<dbReference type="GeneID" id="19987864"/>
<feature type="region of interest" description="Disordered" evidence="4">
    <location>
        <begin position="257"/>
        <end position="329"/>
    </location>
</feature>
<gene>
    <name evidence="5" type="ORF">G647_09371</name>
</gene>
<dbReference type="EMBL" id="KB822710">
    <property type="protein sequence ID" value="ETI19537.1"/>
    <property type="molecule type" value="Genomic_DNA"/>
</dbReference>
<dbReference type="InterPro" id="IPR044244">
    <property type="entry name" value="TTC27/Emw1"/>
</dbReference>
<evidence type="ECO:0000256" key="3">
    <source>
        <dbReference type="PROSITE-ProRule" id="PRU00339"/>
    </source>
</evidence>
<feature type="region of interest" description="Disordered" evidence="4">
    <location>
        <begin position="855"/>
        <end position="936"/>
    </location>
</feature>
<dbReference type="AlphaFoldDB" id="V9D0P3"/>
<dbReference type="PANTHER" id="PTHR16193">
    <property type="entry name" value="TETRATRICOPEPTIDE REPEAT PROTEIN 27"/>
    <property type="match status" value="1"/>
</dbReference>
<evidence type="ECO:0000256" key="1">
    <source>
        <dbReference type="ARBA" id="ARBA00022737"/>
    </source>
</evidence>
<proteinExistence type="predicted"/>
<reference evidence="5 6" key="1">
    <citation type="submission" date="2013-03" db="EMBL/GenBank/DDBJ databases">
        <title>The Genome Sequence of Cladophialophora carrionii CBS 160.54.</title>
        <authorList>
            <consortium name="The Broad Institute Genomics Platform"/>
            <person name="Cuomo C."/>
            <person name="de Hoog S."/>
            <person name="Gorbushina A."/>
            <person name="Walker B."/>
            <person name="Young S.K."/>
            <person name="Zeng Q."/>
            <person name="Gargeya S."/>
            <person name="Fitzgerald M."/>
            <person name="Haas B."/>
            <person name="Abouelleil A."/>
            <person name="Allen A.W."/>
            <person name="Alvarado L."/>
            <person name="Arachchi H.M."/>
            <person name="Berlin A.M."/>
            <person name="Chapman S.B."/>
            <person name="Gainer-Dewar J."/>
            <person name="Goldberg J."/>
            <person name="Griggs A."/>
            <person name="Gujja S."/>
            <person name="Hansen M."/>
            <person name="Howarth C."/>
            <person name="Imamovic A."/>
            <person name="Ireland A."/>
            <person name="Larimer J."/>
            <person name="McCowan C."/>
            <person name="Murphy C."/>
            <person name="Pearson M."/>
            <person name="Poon T.W."/>
            <person name="Priest M."/>
            <person name="Roberts A."/>
            <person name="Saif S."/>
            <person name="Shea T."/>
            <person name="Sisk P."/>
            <person name="Sykes S."/>
            <person name="Wortman J."/>
            <person name="Nusbaum C."/>
            <person name="Birren B."/>
        </authorList>
    </citation>
    <scope>NUCLEOTIDE SEQUENCE [LARGE SCALE GENOMIC DNA]</scope>
    <source>
        <strain evidence="5 6">CBS 160.54</strain>
    </source>
</reference>
<feature type="compositionally biased region" description="Low complexity" evidence="4">
    <location>
        <begin position="485"/>
        <end position="504"/>
    </location>
</feature>
<dbReference type="VEuPathDB" id="FungiDB:G647_09371"/>
<keyword evidence="2 3" id="KW-0802">TPR repeat</keyword>
<feature type="compositionally biased region" description="Low complexity" evidence="4">
    <location>
        <begin position="913"/>
        <end position="929"/>
    </location>
</feature>
<protein>
    <submittedName>
        <fullName evidence="5">Uncharacterized protein</fullName>
    </submittedName>
</protein>
<dbReference type="Gene3D" id="1.25.40.10">
    <property type="entry name" value="Tetratricopeptide repeat domain"/>
    <property type="match status" value="1"/>
</dbReference>
<dbReference type="SMART" id="SM00028">
    <property type="entry name" value="TPR"/>
    <property type="match status" value="2"/>
</dbReference>
<dbReference type="OrthoDB" id="1936594at2759"/>
<organism evidence="5 6">
    <name type="scientific">Cladophialophora carrionii CBS 160.54</name>
    <dbReference type="NCBI Taxonomy" id="1279043"/>
    <lineage>
        <taxon>Eukaryota</taxon>
        <taxon>Fungi</taxon>
        <taxon>Dikarya</taxon>
        <taxon>Ascomycota</taxon>
        <taxon>Pezizomycotina</taxon>
        <taxon>Eurotiomycetes</taxon>
        <taxon>Chaetothyriomycetidae</taxon>
        <taxon>Chaetothyriales</taxon>
        <taxon>Herpotrichiellaceae</taxon>
        <taxon>Cladophialophora</taxon>
    </lineage>
</organism>
<feature type="repeat" description="TPR" evidence="3">
    <location>
        <begin position="685"/>
        <end position="718"/>
    </location>
</feature>
<feature type="region of interest" description="Disordered" evidence="4">
    <location>
        <begin position="744"/>
        <end position="768"/>
    </location>
</feature>
<dbReference type="PANTHER" id="PTHR16193:SF0">
    <property type="entry name" value="TETRATRICOPEPTIDE REPEAT PROTEIN 27"/>
    <property type="match status" value="1"/>
</dbReference>
<dbReference type="SUPFAM" id="SSF48452">
    <property type="entry name" value="TPR-like"/>
    <property type="match status" value="1"/>
</dbReference>
<feature type="region of interest" description="Disordered" evidence="4">
    <location>
        <begin position="593"/>
        <end position="616"/>
    </location>
</feature>
<dbReference type="InterPro" id="IPR011990">
    <property type="entry name" value="TPR-like_helical_dom_sf"/>
</dbReference>